<keyword evidence="1" id="KW-1133">Transmembrane helix</keyword>
<evidence type="ECO:0008006" key="4">
    <source>
        <dbReference type="Google" id="ProtNLM"/>
    </source>
</evidence>
<dbReference type="EMBL" id="CAKMMF010000007">
    <property type="protein sequence ID" value="CAH1201537.1"/>
    <property type="molecule type" value="Genomic_DNA"/>
</dbReference>
<organism evidence="2 3">
    <name type="scientific">Paenibacillus plantiphilus</name>
    <dbReference type="NCBI Taxonomy" id="2905650"/>
    <lineage>
        <taxon>Bacteria</taxon>
        <taxon>Bacillati</taxon>
        <taxon>Bacillota</taxon>
        <taxon>Bacilli</taxon>
        <taxon>Bacillales</taxon>
        <taxon>Paenibacillaceae</taxon>
        <taxon>Paenibacillus</taxon>
    </lineage>
</organism>
<name>A0ABM9C1G5_9BACL</name>
<keyword evidence="3" id="KW-1185">Reference proteome</keyword>
<feature type="transmembrane region" description="Helical" evidence="1">
    <location>
        <begin position="234"/>
        <end position="253"/>
    </location>
</feature>
<evidence type="ECO:0000313" key="2">
    <source>
        <dbReference type="EMBL" id="CAH1201537.1"/>
    </source>
</evidence>
<dbReference type="RefSeq" id="WP_236339988.1">
    <property type="nucleotide sequence ID" value="NZ_CAKMMF010000007.1"/>
</dbReference>
<reference evidence="2" key="1">
    <citation type="submission" date="2022-01" db="EMBL/GenBank/DDBJ databases">
        <authorList>
            <person name="Criscuolo A."/>
        </authorList>
    </citation>
    <scope>NUCLEOTIDE SEQUENCE</scope>
    <source>
        <strain evidence="2">CIP111893</strain>
    </source>
</reference>
<protein>
    <recommendedName>
        <fullName evidence="4">DALR anticodon binding domain-containing protein</fullName>
    </recommendedName>
</protein>
<gene>
    <name evidence="2" type="ORF">PAECIP111893_01647</name>
</gene>
<proteinExistence type="predicted"/>
<dbReference type="Proteomes" id="UP000838686">
    <property type="component" value="Unassembled WGS sequence"/>
</dbReference>
<evidence type="ECO:0000256" key="1">
    <source>
        <dbReference type="SAM" id="Phobius"/>
    </source>
</evidence>
<sequence>MIKINKDKNIGKVLLIVEGLRTEFYLLHKIFTRIFNFQYEKLDRMLKYGKFNEQEGIQSSVFVINTKESAISFIKETDEFLDSMFEKLIEEYQFPVDRAAIFYVFDRDVKSNTDSVLIRDLIRSLSSSRENNGFFRQGLLLLSYPCVESFVASNFIENSFELSFETGDELKQYLNNQKINQSKITEDSIKMAVTEMENALKQLGVAEYSLDHFSDTNLFIFNLQEEHYIINQKYRLLSLLCLILLDLGLIEVIDFE</sequence>
<accession>A0ABM9C1G5</accession>
<keyword evidence="1" id="KW-0472">Membrane</keyword>
<keyword evidence="1" id="KW-0812">Transmembrane</keyword>
<evidence type="ECO:0000313" key="3">
    <source>
        <dbReference type="Proteomes" id="UP000838686"/>
    </source>
</evidence>
<comment type="caution">
    <text evidence="2">The sequence shown here is derived from an EMBL/GenBank/DDBJ whole genome shotgun (WGS) entry which is preliminary data.</text>
</comment>